<name>A0AAV4VND3_CAEEX</name>
<accession>A0AAV4VND3</accession>
<keyword evidence="2" id="KW-1185">Reference proteome</keyword>
<reference evidence="1 2" key="1">
    <citation type="submission" date="2021-06" db="EMBL/GenBank/DDBJ databases">
        <title>Caerostris extrusa draft genome.</title>
        <authorList>
            <person name="Kono N."/>
            <person name="Arakawa K."/>
        </authorList>
    </citation>
    <scope>NUCLEOTIDE SEQUENCE [LARGE SCALE GENOMIC DNA]</scope>
</reference>
<sequence length="121" mass="13948">MTPGRLITGQARNWREKKKMGDHILKKKYIYIKKKKCRTVTSSGKAQKTKAIRDMKRGNARLKGGPLEPYIKNPGRIRSRPKCSKPVICARIPISKCRDSKTDLRCQIFVIHGETTRRRQG</sequence>
<dbReference type="EMBL" id="BPLR01014733">
    <property type="protein sequence ID" value="GIY70905.1"/>
    <property type="molecule type" value="Genomic_DNA"/>
</dbReference>
<comment type="caution">
    <text evidence="1">The sequence shown here is derived from an EMBL/GenBank/DDBJ whole genome shotgun (WGS) entry which is preliminary data.</text>
</comment>
<organism evidence="1 2">
    <name type="scientific">Caerostris extrusa</name>
    <name type="common">Bark spider</name>
    <name type="synonym">Caerostris bankana</name>
    <dbReference type="NCBI Taxonomy" id="172846"/>
    <lineage>
        <taxon>Eukaryota</taxon>
        <taxon>Metazoa</taxon>
        <taxon>Ecdysozoa</taxon>
        <taxon>Arthropoda</taxon>
        <taxon>Chelicerata</taxon>
        <taxon>Arachnida</taxon>
        <taxon>Araneae</taxon>
        <taxon>Araneomorphae</taxon>
        <taxon>Entelegynae</taxon>
        <taxon>Araneoidea</taxon>
        <taxon>Araneidae</taxon>
        <taxon>Caerostris</taxon>
    </lineage>
</organism>
<evidence type="ECO:0000313" key="1">
    <source>
        <dbReference type="EMBL" id="GIY70905.1"/>
    </source>
</evidence>
<proteinExistence type="predicted"/>
<protein>
    <submittedName>
        <fullName evidence="1">Uncharacterized protein</fullName>
    </submittedName>
</protein>
<gene>
    <name evidence="1" type="ORF">CEXT_683961</name>
</gene>
<dbReference type="AlphaFoldDB" id="A0AAV4VND3"/>
<dbReference type="Proteomes" id="UP001054945">
    <property type="component" value="Unassembled WGS sequence"/>
</dbReference>
<evidence type="ECO:0000313" key="2">
    <source>
        <dbReference type="Proteomes" id="UP001054945"/>
    </source>
</evidence>